<accession>A0A7C9VA48</accession>
<reference evidence="1 2" key="1">
    <citation type="submission" date="2020-02" db="EMBL/GenBank/DDBJ databases">
        <title>Genome sequence of the type strain CGMCC 1.15528 of Mesorhizobium zhangyense.</title>
        <authorList>
            <person name="Gao J."/>
            <person name="Sun J."/>
        </authorList>
    </citation>
    <scope>NUCLEOTIDE SEQUENCE [LARGE SCALE GENOMIC DNA]</scope>
    <source>
        <strain evidence="1 2">CGMCC 1.15528</strain>
    </source>
</reference>
<organism evidence="1 2">
    <name type="scientific">Mesorhizobium zhangyense</name>
    <dbReference type="NCBI Taxonomy" id="1776730"/>
    <lineage>
        <taxon>Bacteria</taxon>
        <taxon>Pseudomonadati</taxon>
        <taxon>Pseudomonadota</taxon>
        <taxon>Alphaproteobacteria</taxon>
        <taxon>Hyphomicrobiales</taxon>
        <taxon>Phyllobacteriaceae</taxon>
        <taxon>Mesorhizobium</taxon>
    </lineage>
</organism>
<dbReference type="RefSeq" id="WP_165121143.1">
    <property type="nucleotide sequence ID" value="NZ_JAAKZG010000019.1"/>
</dbReference>
<keyword evidence="2" id="KW-1185">Reference proteome</keyword>
<dbReference type="Proteomes" id="UP000481252">
    <property type="component" value="Unassembled WGS sequence"/>
</dbReference>
<dbReference type="AlphaFoldDB" id="A0A7C9VA48"/>
<sequence length="64" mass="7321">MKQRFELVLEPTDLWTVWDNELDEPVVFADRLLAGLSKGEAEAARQILLEVKKNRKKEKPADAA</sequence>
<evidence type="ECO:0000313" key="1">
    <source>
        <dbReference type="EMBL" id="NGN44765.1"/>
    </source>
</evidence>
<comment type="caution">
    <text evidence="1">The sequence shown here is derived from an EMBL/GenBank/DDBJ whole genome shotgun (WGS) entry which is preliminary data.</text>
</comment>
<proteinExistence type="predicted"/>
<dbReference type="EMBL" id="JAAKZG010000019">
    <property type="protein sequence ID" value="NGN44765.1"/>
    <property type="molecule type" value="Genomic_DNA"/>
</dbReference>
<name>A0A7C9VA48_9HYPH</name>
<protein>
    <submittedName>
        <fullName evidence="1">Uncharacterized protein</fullName>
    </submittedName>
</protein>
<evidence type="ECO:0000313" key="2">
    <source>
        <dbReference type="Proteomes" id="UP000481252"/>
    </source>
</evidence>
<gene>
    <name evidence="1" type="ORF">G6N74_27285</name>
</gene>